<feature type="compositionally biased region" description="Polar residues" evidence="1">
    <location>
        <begin position="486"/>
        <end position="520"/>
    </location>
</feature>
<evidence type="ECO:0000256" key="1">
    <source>
        <dbReference type="SAM" id="MobiDB-lite"/>
    </source>
</evidence>
<proteinExistence type="predicted"/>
<feature type="region of interest" description="Disordered" evidence="1">
    <location>
        <begin position="1"/>
        <end position="32"/>
    </location>
</feature>
<dbReference type="AlphaFoldDB" id="A0A2B4SG46"/>
<feature type="compositionally biased region" description="Polar residues" evidence="1">
    <location>
        <begin position="317"/>
        <end position="333"/>
    </location>
</feature>
<comment type="caution">
    <text evidence="2">The sequence shown here is derived from an EMBL/GenBank/DDBJ whole genome shotgun (WGS) entry which is preliminary data.</text>
</comment>
<feature type="region of interest" description="Disordered" evidence="1">
    <location>
        <begin position="312"/>
        <end position="333"/>
    </location>
</feature>
<dbReference type="Proteomes" id="UP000225706">
    <property type="component" value="Unassembled WGS sequence"/>
</dbReference>
<feature type="compositionally biased region" description="Polar residues" evidence="1">
    <location>
        <begin position="1"/>
        <end position="11"/>
    </location>
</feature>
<evidence type="ECO:0000313" key="2">
    <source>
        <dbReference type="EMBL" id="PFX27517.1"/>
    </source>
</evidence>
<organism evidence="2 3">
    <name type="scientific">Stylophora pistillata</name>
    <name type="common">Smooth cauliflower coral</name>
    <dbReference type="NCBI Taxonomy" id="50429"/>
    <lineage>
        <taxon>Eukaryota</taxon>
        <taxon>Metazoa</taxon>
        <taxon>Cnidaria</taxon>
        <taxon>Anthozoa</taxon>
        <taxon>Hexacorallia</taxon>
        <taxon>Scleractinia</taxon>
        <taxon>Astrocoeniina</taxon>
        <taxon>Pocilloporidae</taxon>
        <taxon>Stylophora</taxon>
    </lineage>
</organism>
<name>A0A2B4SG46_STYPI</name>
<feature type="compositionally biased region" description="Basic and acidic residues" evidence="1">
    <location>
        <begin position="18"/>
        <end position="32"/>
    </location>
</feature>
<accession>A0A2B4SG46</accession>
<gene>
    <name evidence="2" type="ORF">AWC38_SpisGene7784</name>
</gene>
<sequence length="541" mass="61057">MQYPSFRQSMKTPRVRTRPGDFRTTEHSVKKECKEPVQVSNKAPRILADSLGQTDETILSSTTDSTRLRNPKQASNYKFNHGSVLRADEDGISNVIVALLEQNHGSDSLVLDDNQPFLREVIFRHGRQPSIVAFTDQTIKDLSRFYTRSGSLLHFSPSLIDTTFNITEYYFTHTAYENLSLRNKDTGKHPWFPGPILIHRNKTTEDFKGFGQNPIEWMHYMSKVEIDELGDGVGHRDVNLTTALQSLKGRVLPLHKDAAKASYGDGPYRLDKAYTNFAVTYDEWQGLLPGERKALLKRFFTEVCRPVVTNEGKQKESSAQVAKVTQSTPETQTHGFRRLSVAAEEFGIPSQVVPATTLRDMFRNAEALLNEPGAIMPAASDDPRMRTVKSRHGKAPLIVKPVKAGHQLDFPCSVFQAVGICQDTIAVAEDLECQQEYLKEIKRKFQRRKGLGVNLATAYNNRRTPKEQGMKPNEIQKAFRKKRNDTSQSWVPTISSEMSSQSDNSTALQETPSSIHQQQQRYCNLPRQHCGQENSSAVALQ</sequence>
<feature type="region of interest" description="Disordered" evidence="1">
    <location>
        <begin position="479"/>
        <end position="520"/>
    </location>
</feature>
<dbReference type="EMBL" id="LSMT01000101">
    <property type="protein sequence ID" value="PFX27517.1"/>
    <property type="molecule type" value="Genomic_DNA"/>
</dbReference>
<evidence type="ECO:0000313" key="3">
    <source>
        <dbReference type="Proteomes" id="UP000225706"/>
    </source>
</evidence>
<reference evidence="3" key="1">
    <citation type="journal article" date="2017" name="bioRxiv">
        <title>Comparative analysis of the genomes of Stylophora pistillata and Acropora digitifera provides evidence for extensive differences between species of corals.</title>
        <authorList>
            <person name="Voolstra C.R."/>
            <person name="Li Y."/>
            <person name="Liew Y.J."/>
            <person name="Baumgarten S."/>
            <person name="Zoccola D."/>
            <person name="Flot J.-F."/>
            <person name="Tambutte S."/>
            <person name="Allemand D."/>
            <person name="Aranda M."/>
        </authorList>
    </citation>
    <scope>NUCLEOTIDE SEQUENCE [LARGE SCALE GENOMIC DNA]</scope>
</reference>
<protein>
    <submittedName>
        <fullName evidence="2">Uncharacterized protein</fullName>
    </submittedName>
</protein>
<keyword evidence="3" id="KW-1185">Reference proteome</keyword>